<dbReference type="EMBL" id="AP024086">
    <property type="protein sequence ID" value="BCL60515.1"/>
    <property type="molecule type" value="Genomic_DNA"/>
</dbReference>
<dbReference type="KEGG" id="dbk:DGMP_12080"/>
<proteinExistence type="predicted"/>
<dbReference type="AlphaFoldDB" id="A0A8D5JNU0"/>
<dbReference type="Proteomes" id="UP000826725">
    <property type="component" value="Chromosome"/>
</dbReference>
<accession>A0A8D5JNU0</accession>
<organism evidence="1 2">
    <name type="scientific">Desulfomarina profundi</name>
    <dbReference type="NCBI Taxonomy" id="2772557"/>
    <lineage>
        <taxon>Bacteria</taxon>
        <taxon>Pseudomonadati</taxon>
        <taxon>Thermodesulfobacteriota</taxon>
        <taxon>Desulfobulbia</taxon>
        <taxon>Desulfobulbales</taxon>
        <taxon>Desulfobulbaceae</taxon>
        <taxon>Desulfomarina</taxon>
    </lineage>
</organism>
<gene>
    <name evidence="1" type="ORF">DGMP_12080</name>
</gene>
<sequence>MQERHEIMRKQKIMEIRMNLERAESISAALKSLHPLDHLQFLQNNLDIFRAENALEETVLNLFYRENGSFLADGHFTLWHDLFSECNRERFYSLGQPLPGDGAIAYRGSITDSPSGFCWTISNRKVNWFRKRWQDKDLGGGTIYSTSVRPEDILIYLEKDGEKELIVTPEFLDRATINTI</sequence>
<reference evidence="1" key="1">
    <citation type="submission" date="2020-09" db="EMBL/GenBank/DDBJ databases">
        <title>Desulfogranum mesoprofundum gen. nov., sp. nov., a novel mesophilic, sulfate-reducing chemolithoautotroph isolated from a deep-sea hydrothermal vent chimney in the Suiyo Seamount.</title>
        <authorList>
            <person name="Hashimoto Y."/>
            <person name="Nakagawa S."/>
        </authorList>
    </citation>
    <scope>NUCLEOTIDE SEQUENCE</scope>
    <source>
        <strain evidence="1">KT2</strain>
    </source>
</reference>
<evidence type="ECO:0000313" key="1">
    <source>
        <dbReference type="EMBL" id="BCL60515.1"/>
    </source>
</evidence>
<protein>
    <submittedName>
        <fullName evidence="1">Uncharacterized protein</fullName>
    </submittedName>
</protein>
<name>A0A8D5JNU0_9BACT</name>
<keyword evidence="2" id="KW-1185">Reference proteome</keyword>
<evidence type="ECO:0000313" key="2">
    <source>
        <dbReference type="Proteomes" id="UP000826725"/>
    </source>
</evidence>